<reference evidence="3" key="1">
    <citation type="submission" date="2021-12" db="EMBL/GenBank/DDBJ databases">
        <authorList>
            <person name="King R."/>
        </authorList>
    </citation>
    <scope>NUCLEOTIDE SEQUENCE</scope>
</reference>
<sequence length="90" mass="10735">MPRNDDETFPREDEEDRPFKCDLCQDKSYKRKAHLWRHQTYECPNVVEKPKFPCSICSFVFKRKAHLQRHLIYQHGVRNAQISSNGSKSP</sequence>
<dbReference type="Proteomes" id="UP001152759">
    <property type="component" value="Chromosome 1"/>
</dbReference>
<dbReference type="InterPro" id="IPR036236">
    <property type="entry name" value="Znf_C2H2_sf"/>
</dbReference>
<protein>
    <recommendedName>
        <fullName evidence="2">C2H2-type domain-containing protein</fullName>
    </recommendedName>
</protein>
<dbReference type="Gene3D" id="3.30.160.60">
    <property type="entry name" value="Classic Zinc Finger"/>
    <property type="match status" value="2"/>
</dbReference>
<evidence type="ECO:0000259" key="2">
    <source>
        <dbReference type="PROSITE" id="PS50157"/>
    </source>
</evidence>
<keyword evidence="1" id="KW-0862">Zinc</keyword>
<dbReference type="AlphaFoldDB" id="A0A9P0A1F1"/>
<dbReference type="Pfam" id="PF00096">
    <property type="entry name" value="zf-C2H2"/>
    <property type="match status" value="2"/>
</dbReference>
<dbReference type="SMART" id="SM00355">
    <property type="entry name" value="ZnF_C2H2"/>
    <property type="match status" value="2"/>
</dbReference>
<dbReference type="PROSITE" id="PS00028">
    <property type="entry name" value="ZINC_FINGER_C2H2_1"/>
    <property type="match status" value="1"/>
</dbReference>
<dbReference type="PROSITE" id="PS50157">
    <property type="entry name" value="ZINC_FINGER_C2H2_2"/>
    <property type="match status" value="1"/>
</dbReference>
<evidence type="ECO:0000313" key="3">
    <source>
        <dbReference type="EMBL" id="CAH0381272.1"/>
    </source>
</evidence>
<dbReference type="GO" id="GO:0008270">
    <property type="term" value="F:zinc ion binding"/>
    <property type="evidence" value="ECO:0007669"/>
    <property type="project" value="UniProtKB-KW"/>
</dbReference>
<dbReference type="InterPro" id="IPR013087">
    <property type="entry name" value="Znf_C2H2_type"/>
</dbReference>
<gene>
    <name evidence="3" type="ORF">BEMITA_LOCUS941</name>
</gene>
<evidence type="ECO:0000256" key="1">
    <source>
        <dbReference type="PROSITE-ProRule" id="PRU00042"/>
    </source>
</evidence>
<name>A0A9P0A1F1_BEMTA</name>
<dbReference type="SUPFAM" id="SSF57667">
    <property type="entry name" value="beta-beta-alpha zinc fingers"/>
    <property type="match status" value="1"/>
</dbReference>
<organism evidence="3 4">
    <name type="scientific">Bemisia tabaci</name>
    <name type="common">Sweetpotato whitefly</name>
    <name type="synonym">Aleurodes tabaci</name>
    <dbReference type="NCBI Taxonomy" id="7038"/>
    <lineage>
        <taxon>Eukaryota</taxon>
        <taxon>Metazoa</taxon>
        <taxon>Ecdysozoa</taxon>
        <taxon>Arthropoda</taxon>
        <taxon>Hexapoda</taxon>
        <taxon>Insecta</taxon>
        <taxon>Pterygota</taxon>
        <taxon>Neoptera</taxon>
        <taxon>Paraneoptera</taxon>
        <taxon>Hemiptera</taxon>
        <taxon>Sternorrhyncha</taxon>
        <taxon>Aleyrodoidea</taxon>
        <taxon>Aleyrodidae</taxon>
        <taxon>Aleyrodinae</taxon>
        <taxon>Bemisia</taxon>
    </lineage>
</organism>
<keyword evidence="1" id="KW-0863">Zinc-finger</keyword>
<evidence type="ECO:0000313" key="4">
    <source>
        <dbReference type="Proteomes" id="UP001152759"/>
    </source>
</evidence>
<accession>A0A9P0A1F1</accession>
<keyword evidence="1" id="KW-0479">Metal-binding</keyword>
<dbReference type="EMBL" id="OU963862">
    <property type="protein sequence ID" value="CAH0381272.1"/>
    <property type="molecule type" value="Genomic_DNA"/>
</dbReference>
<proteinExistence type="predicted"/>
<feature type="domain" description="C2H2-type" evidence="2">
    <location>
        <begin position="52"/>
        <end position="80"/>
    </location>
</feature>
<keyword evidence="4" id="KW-1185">Reference proteome</keyword>